<feature type="domain" description="HNH nuclease" evidence="1">
    <location>
        <begin position="70"/>
        <end position="119"/>
    </location>
</feature>
<keyword evidence="2" id="KW-0255">Endonuclease</keyword>
<keyword evidence="3" id="KW-1185">Reference proteome</keyword>
<dbReference type="InterPro" id="IPR052892">
    <property type="entry name" value="NA-targeting_endonuclease"/>
</dbReference>
<dbReference type="InterPro" id="IPR029471">
    <property type="entry name" value="HNH_5"/>
</dbReference>
<dbReference type="InterPro" id="IPR003615">
    <property type="entry name" value="HNH_nuc"/>
</dbReference>
<proteinExistence type="predicted"/>
<comment type="caution">
    <text evidence="2">The sequence shown here is derived from an EMBL/GenBank/DDBJ whole genome shotgun (WGS) entry which is preliminary data.</text>
</comment>
<dbReference type="GO" id="GO:0004519">
    <property type="term" value="F:endonuclease activity"/>
    <property type="evidence" value="ECO:0007669"/>
    <property type="project" value="UniProtKB-KW"/>
</dbReference>
<accession>A0ABW9R337</accession>
<evidence type="ECO:0000313" key="3">
    <source>
        <dbReference type="Proteomes" id="UP000437736"/>
    </source>
</evidence>
<gene>
    <name evidence="2" type="ORF">GHK86_20475</name>
</gene>
<dbReference type="EMBL" id="WJHE01001424">
    <property type="protein sequence ID" value="MST35093.1"/>
    <property type="molecule type" value="Genomic_DNA"/>
</dbReference>
<keyword evidence="2" id="KW-0540">Nuclease</keyword>
<feature type="non-terminal residue" evidence="2">
    <location>
        <position position="135"/>
    </location>
</feature>
<dbReference type="SMART" id="SM00507">
    <property type="entry name" value="HNHc"/>
    <property type="match status" value="1"/>
</dbReference>
<dbReference type="Gene3D" id="1.10.30.50">
    <property type="match status" value="1"/>
</dbReference>
<reference evidence="2 3" key="1">
    <citation type="submission" date="2019-11" db="EMBL/GenBank/DDBJ databases">
        <title>Acidiferrimicrobium australis gen. nov., sp. nov., an acidophilic and obligately heterotrophic, member of the Actinobacteria that catalyses dissimilatory oxido- reduction of iron isolated from metal-rich acidic water in Chile.</title>
        <authorList>
            <person name="Gonzalez D."/>
            <person name="Huber K."/>
            <person name="Hedrich S."/>
            <person name="Rojas-Villalobos C."/>
            <person name="Quatrini R."/>
            <person name="Dinamarca M.A."/>
            <person name="Schwarz A."/>
            <person name="Canales C."/>
            <person name="Nancucheo I."/>
        </authorList>
    </citation>
    <scope>NUCLEOTIDE SEQUENCE [LARGE SCALE GENOMIC DNA]</scope>
    <source>
        <strain evidence="2 3">USS-CCA1</strain>
    </source>
</reference>
<protein>
    <submittedName>
        <fullName evidence="2">HNH endonuclease</fullName>
    </submittedName>
</protein>
<dbReference type="PANTHER" id="PTHR33877">
    <property type="entry name" value="SLL1193 PROTEIN"/>
    <property type="match status" value="1"/>
</dbReference>
<dbReference type="CDD" id="cd00085">
    <property type="entry name" value="HNHc"/>
    <property type="match status" value="1"/>
</dbReference>
<evidence type="ECO:0000313" key="2">
    <source>
        <dbReference type="EMBL" id="MST35093.1"/>
    </source>
</evidence>
<dbReference type="Proteomes" id="UP000437736">
    <property type="component" value="Unassembled WGS sequence"/>
</dbReference>
<sequence length="135" mass="15170">MSQALVLNATYEPLCVVSTRRALLLVLDGKAEMLSATDRVFRAARLRIAEPSVVRLSYYVKVPYQARVALNRRAVFARDGHRCQYCGASAENIDHVVPRSKGGLHAWDNVVAACRPCNTRKRDRLLEDSGMKLKR</sequence>
<keyword evidence="2" id="KW-0378">Hydrolase</keyword>
<dbReference type="PANTHER" id="PTHR33877:SF2">
    <property type="entry name" value="OS07G0170200 PROTEIN"/>
    <property type="match status" value="1"/>
</dbReference>
<organism evidence="2 3">
    <name type="scientific">Acidiferrimicrobium australe</name>
    <dbReference type="NCBI Taxonomy" id="2664430"/>
    <lineage>
        <taxon>Bacteria</taxon>
        <taxon>Bacillati</taxon>
        <taxon>Actinomycetota</taxon>
        <taxon>Acidimicrobiia</taxon>
        <taxon>Acidimicrobiales</taxon>
        <taxon>Acidimicrobiaceae</taxon>
        <taxon>Acidiferrimicrobium</taxon>
    </lineage>
</organism>
<evidence type="ECO:0000259" key="1">
    <source>
        <dbReference type="SMART" id="SM00507"/>
    </source>
</evidence>
<name>A0ABW9R337_9ACTN</name>
<dbReference type="Pfam" id="PF14279">
    <property type="entry name" value="HNH_5"/>
    <property type="match status" value="1"/>
</dbReference>